<dbReference type="EMBL" id="MU275843">
    <property type="protein sequence ID" value="KAI0052898.1"/>
    <property type="molecule type" value="Genomic_DNA"/>
</dbReference>
<proteinExistence type="predicted"/>
<protein>
    <submittedName>
        <fullName evidence="1">Uncharacterized protein</fullName>
    </submittedName>
</protein>
<evidence type="ECO:0000313" key="1">
    <source>
        <dbReference type="EMBL" id="KAI0052898.1"/>
    </source>
</evidence>
<keyword evidence="2" id="KW-1185">Reference proteome</keyword>
<comment type="caution">
    <text evidence="1">The sequence shown here is derived from an EMBL/GenBank/DDBJ whole genome shotgun (WGS) entry which is preliminary data.</text>
</comment>
<reference evidence="1" key="1">
    <citation type="submission" date="2021-02" db="EMBL/GenBank/DDBJ databases">
        <authorList>
            <consortium name="DOE Joint Genome Institute"/>
            <person name="Ahrendt S."/>
            <person name="Looney B.P."/>
            <person name="Miyauchi S."/>
            <person name="Morin E."/>
            <person name="Drula E."/>
            <person name="Courty P.E."/>
            <person name="Chicoki N."/>
            <person name="Fauchery L."/>
            <person name="Kohler A."/>
            <person name="Kuo A."/>
            <person name="Labutti K."/>
            <person name="Pangilinan J."/>
            <person name="Lipzen A."/>
            <person name="Riley R."/>
            <person name="Andreopoulos W."/>
            <person name="He G."/>
            <person name="Johnson J."/>
            <person name="Barry K.W."/>
            <person name="Grigoriev I.V."/>
            <person name="Nagy L."/>
            <person name="Hibbett D."/>
            <person name="Henrissat B."/>
            <person name="Matheny P.B."/>
            <person name="Labbe J."/>
            <person name="Martin F."/>
        </authorList>
    </citation>
    <scope>NUCLEOTIDE SEQUENCE</scope>
    <source>
        <strain evidence="1">FP105234-sp</strain>
    </source>
</reference>
<organism evidence="1 2">
    <name type="scientific">Auriscalpium vulgare</name>
    <dbReference type="NCBI Taxonomy" id="40419"/>
    <lineage>
        <taxon>Eukaryota</taxon>
        <taxon>Fungi</taxon>
        <taxon>Dikarya</taxon>
        <taxon>Basidiomycota</taxon>
        <taxon>Agaricomycotina</taxon>
        <taxon>Agaricomycetes</taxon>
        <taxon>Russulales</taxon>
        <taxon>Auriscalpiaceae</taxon>
        <taxon>Auriscalpium</taxon>
    </lineage>
</organism>
<dbReference type="Proteomes" id="UP000814033">
    <property type="component" value="Unassembled WGS sequence"/>
</dbReference>
<reference evidence="1" key="2">
    <citation type="journal article" date="2022" name="New Phytol.">
        <title>Evolutionary transition to the ectomycorrhizal habit in the genomes of a hyperdiverse lineage of mushroom-forming fungi.</title>
        <authorList>
            <person name="Looney B."/>
            <person name="Miyauchi S."/>
            <person name="Morin E."/>
            <person name="Drula E."/>
            <person name="Courty P.E."/>
            <person name="Kohler A."/>
            <person name="Kuo A."/>
            <person name="LaButti K."/>
            <person name="Pangilinan J."/>
            <person name="Lipzen A."/>
            <person name="Riley R."/>
            <person name="Andreopoulos W."/>
            <person name="He G."/>
            <person name="Johnson J."/>
            <person name="Nolan M."/>
            <person name="Tritt A."/>
            <person name="Barry K.W."/>
            <person name="Grigoriev I.V."/>
            <person name="Nagy L.G."/>
            <person name="Hibbett D."/>
            <person name="Henrissat B."/>
            <person name="Matheny P.B."/>
            <person name="Labbe J."/>
            <person name="Martin F.M."/>
        </authorList>
    </citation>
    <scope>NUCLEOTIDE SEQUENCE</scope>
    <source>
        <strain evidence="1">FP105234-sp</strain>
    </source>
</reference>
<name>A0ACB8SAR8_9AGAM</name>
<sequence length="661" mass="71087">MNKEPRDSKDKDKLAKKPRESSRRLSAIQSSTVTRRESLGERPSSREGDSTITRTTRRQSALAKTVTDATSPPPVFSAAAKAALSASPPPAAVSRRASLRPRNPATGSALPKYRPKSVIVESTKKVSTPPKLGMRRRLSSSDDEREPVKDPKKSPPVRNTSPSGRAARPISPLPRRAAEPSSNVTIHISPSTPVSKMRHPTRRTPSPTRQSPSVHPAKVSKTAKIASPSASAIPRPPSSSSSSSSLRTPRTPQTPTQARDIKGRMTASPGNHGTPLRQAARKQPDSPLAKHSKQGAVLRSPRKDRPLQSPAGSVFNEESSIDSVDDVEFLLGSAIAHGAPTPAVPRKRETMHRRELSVVPETPSRNALPTRANLSYLSPMPPTSDRPTARGGNDRGSLLSWDQLISVGEMTLGEGEIDKMIADIPAPFSGTASPAPSHMELDIPDSPSLSAMPSPIGYGSISQILLPDVTPSPAKFAHLTPERGTPVDSSLVMMLRLQLASMENIAKERLGQIQALEHQLTTAKEARLREADELARQVTTLEEQMRVALDTRETAMGEQAAVIAHLEEQMRGADALRERAVQQAARTAADGAMQIKVSAVQIEGRKWEAACVARGVATQWGTVRSVAEAELDLLRSNRETLSVLLAGLEQTQHHLCSVVAV</sequence>
<accession>A0ACB8SAR8</accession>
<gene>
    <name evidence="1" type="ORF">FA95DRAFT_1482958</name>
</gene>
<evidence type="ECO:0000313" key="2">
    <source>
        <dbReference type="Proteomes" id="UP000814033"/>
    </source>
</evidence>